<dbReference type="SUPFAM" id="SSF54001">
    <property type="entry name" value="Cysteine proteinases"/>
    <property type="match status" value="1"/>
</dbReference>
<sequence>MISLLRRSMIGLLVDLLRRRKIGRRRPGLLRWRRIKFADVVDAEMHSDVEVVEHVDLAMTLLRERQTRYPVSFGKYTRAILDSVFYQSLIFALNDYKRNPTNFKFENYLINYTNGTWRKFGRNGGCTHLYFPICYNKHWIAAEVVFETSEVNIYDPDKGCLTEGQLNQCLEPVTVILPLLAQQVGIKINGPLKVVRSDKTSKQGTS</sequence>
<protein>
    <recommendedName>
        <fullName evidence="4">Ubiquitin-like protease family profile domain-containing protein</fullName>
    </recommendedName>
</protein>
<organism evidence="5 6">
    <name type="scientific">Rehmannia glutinosa</name>
    <name type="common">Chinese foxglove</name>
    <dbReference type="NCBI Taxonomy" id="99300"/>
    <lineage>
        <taxon>Eukaryota</taxon>
        <taxon>Viridiplantae</taxon>
        <taxon>Streptophyta</taxon>
        <taxon>Embryophyta</taxon>
        <taxon>Tracheophyta</taxon>
        <taxon>Spermatophyta</taxon>
        <taxon>Magnoliopsida</taxon>
        <taxon>eudicotyledons</taxon>
        <taxon>Gunneridae</taxon>
        <taxon>Pentapetalae</taxon>
        <taxon>asterids</taxon>
        <taxon>lamiids</taxon>
        <taxon>Lamiales</taxon>
        <taxon>Orobanchaceae</taxon>
        <taxon>Rehmannieae</taxon>
        <taxon>Rehmannia</taxon>
    </lineage>
</organism>
<evidence type="ECO:0000256" key="2">
    <source>
        <dbReference type="ARBA" id="ARBA00022670"/>
    </source>
</evidence>
<accession>A0ABR0UQU6</accession>
<keyword evidence="3" id="KW-0378">Hydrolase</keyword>
<proteinExistence type="inferred from homology"/>
<evidence type="ECO:0000259" key="4">
    <source>
        <dbReference type="Pfam" id="PF02902"/>
    </source>
</evidence>
<evidence type="ECO:0000256" key="1">
    <source>
        <dbReference type="ARBA" id="ARBA00005234"/>
    </source>
</evidence>
<comment type="similarity">
    <text evidence="1">Belongs to the peptidase C48 family.</text>
</comment>
<dbReference type="Pfam" id="PF02902">
    <property type="entry name" value="Peptidase_C48"/>
    <property type="match status" value="1"/>
</dbReference>
<feature type="domain" description="Ubiquitin-like protease family profile" evidence="4">
    <location>
        <begin position="54"/>
        <end position="184"/>
    </location>
</feature>
<dbReference type="EMBL" id="JABTTQ020002274">
    <property type="protein sequence ID" value="KAK6125048.1"/>
    <property type="molecule type" value="Genomic_DNA"/>
</dbReference>
<dbReference type="Gene3D" id="3.40.395.10">
    <property type="entry name" value="Adenoviral Proteinase, Chain A"/>
    <property type="match status" value="1"/>
</dbReference>
<gene>
    <name evidence="5" type="ORF">DH2020_041226</name>
</gene>
<comment type="caution">
    <text evidence="5">The sequence shown here is derived from an EMBL/GenBank/DDBJ whole genome shotgun (WGS) entry which is preliminary data.</text>
</comment>
<evidence type="ECO:0000313" key="6">
    <source>
        <dbReference type="Proteomes" id="UP001318860"/>
    </source>
</evidence>
<keyword evidence="2" id="KW-0645">Protease</keyword>
<reference evidence="5 6" key="1">
    <citation type="journal article" date="2021" name="Comput. Struct. Biotechnol. J.">
        <title>De novo genome assembly of the potent medicinal plant Rehmannia glutinosa using nanopore technology.</title>
        <authorList>
            <person name="Ma L."/>
            <person name="Dong C."/>
            <person name="Song C."/>
            <person name="Wang X."/>
            <person name="Zheng X."/>
            <person name="Niu Y."/>
            <person name="Chen S."/>
            <person name="Feng W."/>
        </authorList>
    </citation>
    <scope>NUCLEOTIDE SEQUENCE [LARGE SCALE GENOMIC DNA]</scope>
    <source>
        <strain evidence="5">DH-2019</strain>
    </source>
</reference>
<evidence type="ECO:0000256" key="3">
    <source>
        <dbReference type="ARBA" id="ARBA00022801"/>
    </source>
</evidence>
<dbReference type="InterPro" id="IPR003653">
    <property type="entry name" value="Peptidase_C48_C"/>
</dbReference>
<dbReference type="Proteomes" id="UP001318860">
    <property type="component" value="Unassembled WGS sequence"/>
</dbReference>
<keyword evidence="6" id="KW-1185">Reference proteome</keyword>
<name>A0ABR0UQU6_REHGL</name>
<evidence type="ECO:0000313" key="5">
    <source>
        <dbReference type="EMBL" id="KAK6125048.1"/>
    </source>
</evidence>
<dbReference type="InterPro" id="IPR038765">
    <property type="entry name" value="Papain-like_cys_pep_sf"/>
</dbReference>